<dbReference type="Gene3D" id="1.10.10.60">
    <property type="entry name" value="Homeodomain-like"/>
    <property type="match status" value="1"/>
</dbReference>
<keyword evidence="1" id="KW-0805">Transcription regulation</keyword>
<dbReference type="PANTHER" id="PTHR46796">
    <property type="entry name" value="HTH-TYPE TRANSCRIPTIONAL ACTIVATOR RHAS-RELATED"/>
    <property type="match status" value="1"/>
</dbReference>
<sequence>MRRVQKSGDIDIVPAGMEGSWEDDADCRILRLGVPPALLTQVAEDLGRDAGKIELRPRFQLRDVRIEAIGWAIKADLEADTPSDPLYIDLLANALAVRLIETANGSASSVESRSRPKLSTRQLRILTEFIETHLDQKLQLADLAKVAGVSVTRLKTLFRNSTGVPVHQYVIRRRVEYARALMTTTAMPATEVAAAAGFSHQSHMASTMRRLLGLTPGDIARQAMVIRPNLQ</sequence>
<dbReference type="GO" id="GO:0043565">
    <property type="term" value="F:sequence-specific DNA binding"/>
    <property type="evidence" value="ECO:0007669"/>
    <property type="project" value="InterPro"/>
</dbReference>
<keyword evidence="3" id="KW-0804">Transcription</keyword>
<evidence type="ECO:0000313" key="5">
    <source>
        <dbReference type="EMBL" id="VFR32025.1"/>
    </source>
</evidence>
<proteinExistence type="predicted"/>
<name>A0A484SDY9_9ZZZZ</name>
<dbReference type="AlphaFoldDB" id="A0A484SDY9"/>
<protein>
    <submittedName>
        <fullName evidence="6">Transcriptional regulator, AraC family</fullName>
    </submittedName>
</protein>
<gene>
    <name evidence="5" type="ORF">ANK1_4059</name>
    <name evidence="6" type="ORF">ANK2_4060</name>
</gene>
<keyword evidence="2" id="KW-0238">DNA-binding</keyword>
<evidence type="ECO:0000256" key="1">
    <source>
        <dbReference type="ARBA" id="ARBA00023015"/>
    </source>
</evidence>
<dbReference type="InterPro" id="IPR009057">
    <property type="entry name" value="Homeodomain-like_sf"/>
</dbReference>
<dbReference type="InterPro" id="IPR050204">
    <property type="entry name" value="AraC_XylS_family_regulators"/>
</dbReference>
<evidence type="ECO:0000313" key="6">
    <source>
        <dbReference type="EMBL" id="VFR60862.1"/>
    </source>
</evidence>
<dbReference type="EMBL" id="CAADIF010000005">
    <property type="protein sequence ID" value="VFR60862.1"/>
    <property type="molecule type" value="Genomic_DNA"/>
</dbReference>
<dbReference type="GO" id="GO:0003700">
    <property type="term" value="F:DNA-binding transcription factor activity"/>
    <property type="evidence" value="ECO:0007669"/>
    <property type="project" value="InterPro"/>
</dbReference>
<evidence type="ECO:0000256" key="3">
    <source>
        <dbReference type="ARBA" id="ARBA00023163"/>
    </source>
</evidence>
<organism evidence="6">
    <name type="scientific">plant metagenome</name>
    <dbReference type="NCBI Taxonomy" id="1297885"/>
    <lineage>
        <taxon>unclassified sequences</taxon>
        <taxon>metagenomes</taxon>
        <taxon>organismal metagenomes</taxon>
    </lineage>
</organism>
<evidence type="ECO:0000256" key="2">
    <source>
        <dbReference type="ARBA" id="ARBA00023125"/>
    </source>
</evidence>
<dbReference type="SMART" id="SM00342">
    <property type="entry name" value="HTH_ARAC"/>
    <property type="match status" value="1"/>
</dbReference>
<dbReference type="SUPFAM" id="SSF46689">
    <property type="entry name" value="Homeodomain-like"/>
    <property type="match status" value="2"/>
</dbReference>
<dbReference type="PROSITE" id="PS01124">
    <property type="entry name" value="HTH_ARAC_FAMILY_2"/>
    <property type="match status" value="1"/>
</dbReference>
<reference evidence="6" key="1">
    <citation type="submission" date="2019-03" db="EMBL/GenBank/DDBJ databases">
        <authorList>
            <person name="Danneels B."/>
        </authorList>
    </citation>
    <scope>NUCLEOTIDE SEQUENCE</scope>
</reference>
<dbReference type="Pfam" id="PF12833">
    <property type="entry name" value="HTH_18"/>
    <property type="match status" value="1"/>
</dbReference>
<accession>A0A484SDY9</accession>
<dbReference type="EMBL" id="CAADIA010000006">
    <property type="protein sequence ID" value="VFR32025.1"/>
    <property type="molecule type" value="Genomic_DNA"/>
</dbReference>
<dbReference type="InterPro" id="IPR018060">
    <property type="entry name" value="HTH_AraC"/>
</dbReference>
<evidence type="ECO:0000259" key="4">
    <source>
        <dbReference type="PROSITE" id="PS01124"/>
    </source>
</evidence>
<feature type="domain" description="HTH araC/xylS-type" evidence="4">
    <location>
        <begin position="124"/>
        <end position="222"/>
    </location>
</feature>
<dbReference type="PANTHER" id="PTHR46796:SF6">
    <property type="entry name" value="ARAC SUBFAMILY"/>
    <property type="match status" value="1"/>
</dbReference>